<dbReference type="Pfam" id="PF01648">
    <property type="entry name" value="ACPS"/>
    <property type="match status" value="1"/>
</dbReference>
<dbReference type="Proteomes" id="UP000053091">
    <property type="component" value="Unassembled WGS sequence"/>
</dbReference>
<dbReference type="GO" id="GO:0019878">
    <property type="term" value="P:lysine biosynthetic process via aminoadipic acid"/>
    <property type="evidence" value="ECO:0007669"/>
    <property type="project" value="TreeGrafter"/>
</dbReference>
<evidence type="ECO:0000256" key="2">
    <source>
        <dbReference type="ARBA" id="ARBA00022679"/>
    </source>
</evidence>
<dbReference type="GO" id="GO:0000287">
    <property type="term" value="F:magnesium ion binding"/>
    <property type="evidence" value="ECO:0007669"/>
    <property type="project" value="InterPro"/>
</dbReference>
<sequence>MIALTLTEVYAIELLPDEQFGDLRQQLLAKVPESSRSKFARYAQVRDVQRSLLGEVLTRHLLKRVFGKLPEDMVFTAGEKGKPEPAGFRGIHFNISHSGDWVVAALSSSAVGVDVERMRKVPEGVANRFFSEKEKAWLASATDGKEKAEIFFTLWTLKESFLKAIGTGLTRSLSTFTIVNDARGLFSLEDDSGSGRYYLKNWPFREGYKLSACSGSPGFASEPVILTINELI</sequence>
<name>A0A0S7C094_9BACT</name>
<gene>
    <name evidence="5" type="ORF">TBC1_11570</name>
</gene>
<dbReference type="PATRIC" id="fig|1678841.3.peg.648"/>
<comment type="similarity">
    <text evidence="1">Belongs to the P-Pant transferase superfamily. Gsp/Sfp/HetI/AcpT family.</text>
</comment>
<evidence type="ECO:0000259" key="3">
    <source>
        <dbReference type="Pfam" id="PF01648"/>
    </source>
</evidence>
<evidence type="ECO:0000256" key="1">
    <source>
        <dbReference type="ARBA" id="ARBA00010990"/>
    </source>
</evidence>
<dbReference type="PANTHER" id="PTHR12215:SF10">
    <property type="entry name" value="L-AMINOADIPATE-SEMIALDEHYDE DEHYDROGENASE-PHOSPHOPANTETHEINYL TRANSFERASE"/>
    <property type="match status" value="1"/>
</dbReference>
<dbReference type="InterPro" id="IPR055066">
    <property type="entry name" value="AASDHPPT_N"/>
</dbReference>
<dbReference type="AlphaFoldDB" id="A0A0S7C094"/>
<dbReference type="Gene3D" id="3.90.470.20">
    <property type="entry name" value="4'-phosphopantetheinyl transferase domain"/>
    <property type="match status" value="2"/>
</dbReference>
<dbReference type="PANTHER" id="PTHR12215">
    <property type="entry name" value="PHOSPHOPANTETHEINE TRANSFERASE"/>
    <property type="match status" value="1"/>
</dbReference>
<protein>
    <submittedName>
        <fullName evidence="5">Phosphopantetheinyl transferase</fullName>
    </submittedName>
</protein>
<evidence type="ECO:0000313" key="5">
    <source>
        <dbReference type="EMBL" id="GAP42441.1"/>
    </source>
</evidence>
<evidence type="ECO:0000259" key="4">
    <source>
        <dbReference type="Pfam" id="PF22624"/>
    </source>
</evidence>
<dbReference type="SUPFAM" id="SSF56214">
    <property type="entry name" value="4'-phosphopantetheinyl transferase"/>
    <property type="match status" value="2"/>
</dbReference>
<feature type="domain" description="4'-phosphopantetheinyl transferase N-terminal" evidence="4">
    <location>
        <begin position="26"/>
        <end position="105"/>
    </location>
</feature>
<dbReference type="GO" id="GO:0005829">
    <property type="term" value="C:cytosol"/>
    <property type="evidence" value="ECO:0007669"/>
    <property type="project" value="TreeGrafter"/>
</dbReference>
<dbReference type="EMBL" id="DF968182">
    <property type="protein sequence ID" value="GAP42441.1"/>
    <property type="molecule type" value="Genomic_DNA"/>
</dbReference>
<organism evidence="5">
    <name type="scientific">Lentimicrobium saccharophilum</name>
    <dbReference type="NCBI Taxonomy" id="1678841"/>
    <lineage>
        <taxon>Bacteria</taxon>
        <taxon>Pseudomonadati</taxon>
        <taxon>Bacteroidota</taxon>
        <taxon>Bacteroidia</taxon>
        <taxon>Bacteroidales</taxon>
        <taxon>Lentimicrobiaceae</taxon>
        <taxon>Lentimicrobium</taxon>
    </lineage>
</organism>
<dbReference type="InterPro" id="IPR037143">
    <property type="entry name" value="4-PPantetheinyl_Trfase_dom_sf"/>
</dbReference>
<dbReference type="RefSeq" id="WP_062038192.1">
    <property type="nucleotide sequence ID" value="NZ_DF968182.1"/>
</dbReference>
<evidence type="ECO:0000313" key="6">
    <source>
        <dbReference type="Proteomes" id="UP000053091"/>
    </source>
</evidence>
<proteinExistence type="inferred from homology"/>
<reference evidence="5" key="1">
    <citation type="journal article" date="2015" name="Genome Announc.">
        <title>Draft Genome Sequence of Bacteroidales Strain TBC1, a Novel Isolate from a Methanogenic Wastewater Treatment System.</title>
        <authorList>
            <person name="Tourlousse D.M."/>
            <person name="Matsuura N."/>
            <person name="Sun L."/>
            <person name="Toyonaga M."/>
            <person name="Kuroda K."/>
            <person name="Ohashi A."/>
            <person name="Cruz R."/>
            <person name="Yamaguchi T."/>
            <person name="Sekiguchi Y."/>
        </authorList>
    </citation>
    <scope>NUCLEOTIDE SEQUENCE [LARGE SCALE GENOMIC DNA]</scope>
    <source>
        <strain evidence="5">TBC1</strain>
    </source>
</reference>
<dbReference type="OrthoDB" id="9808281at2"/>
<dbReference type="GO" id="GO:0008897">
    <property type="term" value="F:holo-[acyl-carrier-protein] synthase activity"/>
    <property type="evidence" value="ECO:0007669"/>
    <property type="project" value="InterPro"/>
</dbReference>
<accession>A0A0S7C094</accession>
<feature type="domain" description="4'-phosphopantetheinyl transferase" evidence="3">
    <location>
        <begin position="110"/>
        <end position="213"/>
    </location>
</feature>
<dbReference type="InterPro" id="IPR050559">
    <property type="entry name" value="P-Pant_transferase_sf"/>
</dbReference>
<keyword evidence="6" id="KW-1185">Reference proteome</keyword>
<keyword evidence="2 5" id="KW-0808">Transferase</keyword>
<dbReference type="InterPro" id="IPR008278">
    <property type="entry name" value="4-PPantetheinyl_Trfase_dom"/>
</dbReference>
<dbReference type="STRING" id="1678841.TBC1_11570"/>
<dbReference type="Pfam" id="PF22624">
    <property type="entry name" value="AASDHPPT_N"/>
    <property type="match status" value="1"/>
</dbReference>